<organism evidence="1">
    <name type="scientific">marine sediment metagenome</name>
    <dbReference type="NCBI Taxonomy" id="412755"/>
    <lineage>
        <taxon>unclassified sequences</taxon>
        <taxon>metagenomes</taxon>
        <taxon>ecological metagenomes</taxon>
    </lineage>
</organism>
<reference evidence="1" key="1">
    <citation type="journal article" date="2014" name="Front. Microbiol.">
        <title>High frequency of phylogenetically diverse reductive dehalogenase-homologous genes in deep subseafloor sedimentary metagenomes.</title>
        <authorList>
            <person name="Kawai M."/>
            <person name="Futagami T."/>
            <person name="Toyoda A."/>
            <person name="Takaki Y."/>
            <person name="Nishi S."/>
            <person name="Hori S."/>
            <person name="Arai W."/>
            <person name="Tsubouchi T."/>
            <person name="Morono Y."/>
            <person name="Uchiyama I."/>
            <person name="Ito T."/>
            <person name="Fujiyama A."/>
            <person name="Inagaki F."/>
            <person name="Takami H."/>
        </authorList>
    </citation>
    <scope>NUCLEOTIDE SEQUENCE</scope>
    <source>
        <strain evidence="1">Expedition CK06-06</strain>
    </source>
</reference>
<gene>
    <name evidence="1" type="ORF">S12H4_18190</name>
</gene>
<dbReference type="AlphaFoldDB" id="X1SGM5"/>
<name>X1SGM5_9ZZZZ</name>
<evidence type="ECO:0000313" key="1">
    <source>
        <dbReference type="EMBL" id="GAI74550.1"/>
    </source>
</evidence>
<comment type="caution">
    <text evidence="1">The sequence shown here is derived from an EMBL/GenBank/DDBJ whole genome shotgun (WGS) entry which is preliminary data.</text>
</comment>
<sequence length="70" mass="7496">GKVVITGCSVGRGSLDEAMARWDAVQAARAESEANYGAAMENYRSLMGNPTSIVLSGKGHFYKPGDVYFH</sequence>
<accession>X1SGM5</accession>
<dbReference type="EMBL" id="BARW01008962">
    <property type="protein sequence ID" value="GAI74550.1"/>
    <property type="molecule type" value="Genomic_DNA"/>
</dbReference>
<feature type="non-terminal residue" evidence="1">
    <location>
        <position position="1"/>
    </location>
</feature>
<protein>
    <submittedName>
        <fullName evidence="1">Uncharacterized protein</fullName>
    </submittedName>
</protein>
<proteinExistence type="predicted"/>